<evidence type="ECO:0000256" key="6">
    <source>
        <dbReference type="ARBA" id="ARBA00022989"/>
    </source>
</evidence>
<dbReference type="SUPFAM" id="SSF103473">
    <property type="entry name" value="MFS general substrate transporter"/>
    <property type="match status" value="1"/>
</dbReference>
<feature type="transmembrane region" description="Helical" evidence="8">
    <location>
        <begin position="44"/>
        <end position="64"/>
    </location>
</feature>
<feature type="transmembrane region" description="Helical" evidence="8">
    <location>
        <begin position="251"/>
        <end position="269"/>
    </location>
</feature>
<evidence type="ECO:0000256" key="4">
    <source>
        <dbReference type="ARBA" id="ARBA00022475"/>
    </source>
</evidence>
<sequence>MENIVVQARLILVLGAVVAIGPLSIDLYLPAFPRLQTYFSTDAASVQFTLAAFFVGIALGQLLYGPISDRFGRRVPLILGLAAYSLASLACAMSESIEVLVFWRFIQAMTGCAGMVIARAVVRDLCTPQEMARVLSLLVLVMGVAPILAPFIGSLVMSWFDWPAMFVLLAAFGALCALLVMVGVPESLDVRRREPALSLGSAMINYRHVLTHRRFMGYALSGGVAQAGMFAYISASSFVFIEGFGLSSSQFAILFGANAFGLILASQVNRAMLERFRAQSVLGYALGTYAVSALLMSIMAVTGVGGVWGVIPPLWLCLACLGFTFPNSTAAAMAPFGDRAGTASAMMGTMQFAIAGVVSAGVGHFGGHGAVPMAVVMTVCATAGYLLLRWVRAE</sequence>
<dbReference type="STRING" id="1317117.ATO7_02765"/>
<feature type="transmembrane region" description="Helical" evidence="8">
    <location>
        <begin position="369"/>
        <end position="388"/>
    </location>
</feature>
<dbReference type="NCBIfam" id="TIGR00710">
    <property type="entry name" value="efflux_Bcr_CflA"/>
    <property type="match status" value="1"/>
</dbReference>
<dbReference type="CDD" id="cd17320">
    <property type="entry name" value="MFS_MdfA_MDR_like"/>
    <property type="match status" value="1"/>
</dbReference>
<evidence type="ECO:0000313" key="11">
    <source>
        <dbReference type="Proteomes" id="UP000192342"/>
    </source>
</evidence>
<keyword evidence="7 8" id="KW-0472">Membrane</keyword>
<gene>
    <name evidence="10" type="ORF">ATO7_02765</name>
</gene>
<evidence type="ECO:0000256" key="7">
    <source>
        <dbReference type="ARBA" id="ARBA00023136"/>
    </source>
</evidence>
<keyword evidence="6 8" id="KW-1133">Transmembrane helix</keyword>
<protein>
    <recommendedName>
        <fullName evidence="8">Bcr/CflA family efflux transporter</fullName>
    </recommendedName>
</protein>
<evidence type="ECO:0000256" key="1">
    <source>
        <dbReference type="ARBA" id="ARBA00004651"/>
    </source>
</evidence>
<feature type="transmembrane region" description="Helical" evidence="8">
    <location>
        <begin position="12"/>
        <end position="32"/>
    </location>
</feature>
<feature type="transmembrane region" description="Helical" evidence="8">
    <location>
        <begin position="162"/>
        <end position="184"/>
    </location>
</feature>
<dbReference type="InterPro" id="IPR011701">
    <property type="entry name" value="MFS"/>
</dbReference>
<dbReference type="InterPro" id="IPR020846">
    <property type="entry name" value="MFS_dom"/>
</dbReference>
<dbReference type="Gene3D" id="1.20.1720.10">
    <property type="entry name" value="Multidrug resistance protein D"/>
    <property type="match status" value="1"/>
</dbReference>
<evidence type="ECO:0000256" key="8">
    <source>
        <dbReference type="RuleBase" id="RU365088"/>
    </source>
</evidence>
<keyword evidence="4" id="KW-1003">Cell membrane</keyword>
<feature type="transmembrane region" description="Helical" evidence="8">
    <location>
        <begin position="134"/>
        <end position="156"/>
    </location>
</feature>
<feature type="transmembrane region" description="Helical" evidence="8">
    <location>
        <begin position="307"/>
        <end position="325"/>
    </location>
</feature>
<accession>A0A1Y1SGH7</accession>
<keyword evidence="5 8" id="KW-0812">Transmembrane</keyword>
<evidence type="ECO:0000256" key="3">
    <source>
        <dbReference type="ARBA" id="ARBA00022448"/>
    </source>
</evidence>
<evidence type="ECO:0000256" key="5">
    <source>
        <dbReference type="ARBA" id="ARBA00022692"/>
    </source>
</evidence>
<comment type="subcellular location">
    <subcellularLocation>
        <location evidence="8">Cell inner membrane</location>
        <topology evidence="8">Multi-pass membrane protein</topology>
    </subcellularLocation>
    <subcellularLocation>
        <location evidence="1">Cell membrane</location>
        <topology evidence="1">Multi-pass membrane protein</topology>
    </subcellularLocation>
</comment>
<dbReference type="GO" id="GO:0015385">
    <property type="term" value="F:sodium:proton antiporter activity"/>
    <property type="evidence" value="ECO:0007669"/>
    <property type="project" value="TreeGrafter"/>
</dbReference>
<keyword evidence="8" id="KW-0997">Cell inner membrane</keyword>
<evidence type="ECO:0000313" key="10">
    <source>
        <dbReference type="EMBL" id="ORE88762.1"/>
    </source>
</evidence>
<feature type="transmembrane region" description="Helical" evidence="8">
    <location>
        <begin position="215"/>
        <end position="239"/>
    </location>
</feature>
<organism evidence="10 11">
    <name type="scientific">Oceanococcus atlanticus</name>
    <dbReference type="NCBI Taxonomy" id="1317117"/>
    <lineage>
        <taxon>Bacteria</taxon>
        <taxon>Pseudomonadati</taxon>
        <taxon>Pseudomonadota</taxon>
        <taxon>Gammaproteobacteria</taxon>
        <taxon>Chromatiales</taxon>
        <taxon>Oceanococcaceae</taxon>
        <taxon>Oceanococcus</taxon>
    </lineage>
</organism>
<keyword evidence="11" id="KW-1185">Reference proteome</keyword>
<comment type="similarity">
    <text evidence="2 8">Belongs to the major facilitator superfamily. Bcr/CmlA family.</text>
</comment>
<reference evidence="10 11" key="1">
    <citation type="submission" date="2013-04" db="EMBL/GenBank/DDBJ databases">
        <title>Oceanococcus atlanticus 22II-S10r2 Genome Sequencing.</title>
        <authorList>
            <person name="Lai Q."/>
            <person name="Li G."/>
            <person name="Shao Z."/>
        </authorList>
    </citation>
    <scope>NUCLEOTIDE SEQUENCE [LARGE SCALE GENOMIC DNA]</scope>
    <source>
        <strain evidence="10 11">22II-S10r2</strain>
    </source>
</reference>
<dbReference type="FunFam" id="1.20.1720.10:FF:000005">
    <property type="entry name" value="Bcr/CflA family efflux transporter"/>
    <property type="match status" value="1"/>
</dbReference>
<dbReference type="Pfam" id="PF07690">
    <property type="entry name" value="MFS_1"/>
    <property type="match status" value="1"/>
</dbReference>
<dbReference type="InterPro" id="IPR036259">
    <property type="entry name" value="MFS_trans_sf"/>
</dbReference>
<dbReference type="PANTHER" id="PTHR23502:SF132">
    <property type="entry name" value="POLYAMINE TRANSPORTER 2-RELATED"/>
    <property type="match status" value="1"/>
</dbReference>
<feature type="transmembrane region" description="Helical" evidence="8">
    <location>
        <begin position="345"/>
        <end position="363"/>
    </location>
</feature>
<comment type="caution">
    <text evidence="10">The sequence shown here is derived from an EMBL/GenBank/DDBJ whole genome shotgun (WGS) entry which is preliminary data.</text>
</comment>
<name>A0A1Y1SGH7_9GAMM</name>
<feature type="transmembrane region" description="Helical" evidence="8">
    <location>
        <begin position="281"/>
        <end position="301"/>
    </location>
</feature>
<dbReference type="GO" id="GO:1990961">
    <property type="term" value="P:xenobiotic detoxification by transmembrane export across the plasma membrane"/>
    <property type="evidence" value="ECO:0007669"/>
    <property type="project" value="InterPro"/>
</dbReference>
<evidence type="ECO:0000256" key="2">
    <source>
        <dbReference type="ARBA" id="ARBA00006236"/>
    </source>
</evidence>
<feature type="transmembrane region" description="Helical" evidence="8">
    <location>
        <begin position="101"/>
        <end position="122"/>
    </location>
</feature>
<dbReference type="GO" id="GO:0042910">
    <property type="term" value="F:xenobiotic transmembrane transporter activity"/>
    <property type="evidence" value="ECO:0007669"/>
    <property type="project" value="InterPro"/>
</dbReference>
<dbReference type="AlphaFoldDB" id="A0A1Y1SGH7"/>
<feature type="transmembrane region" description="Helical" evidence="8">
    <location>
        <begin position="76"/>
        <end position="95"/>
    </location>
</feature>
<dbReference type="Proteomes" id="UP000192342">
    <property type="component" value="Unassembled WGS sequence"/>
</dbReference>
<dbReference type="InterPro" id="IPR004812">
    <property type="entry name" value="Efflux_drug-R_Bcr/CmlA"/>
</dbReference>
<dbReference type="GO" id="GO:0005886">
    <property type="term" value="C:plasma membrane"/>
    <property type="evidence" value="ECO:0007669"/>
    <property type="project" value="UniProtKB-SubCell"/>
</dbReference>
<keyword evidence="3 8" id="KW-0813">Transport</keyword>
<dbReference type="EMBL" id="AQQV01000001">
    <property type="protein sequence ID" value="ORE88762.1"/>
    <property type="molecule type" value="Genomic_DNA"/>
</dbReference>
<dbReference type="PROSITE" id="PS50850">
    <property type="entry name" value="MFS"/>
    <property type="match status" value="1"/>
</dbReference>
<dbReference type="PANTHER" id="PTHR23502">
    <property type="entry name" value="MAJOR FACILITATOR SUPERFAMILY"/>
    <property type="match status" value="1"/>
</dbReference>
<feature type="domain" description="Major facilitator superfamily (MFS) profile" evidence="9">
    <location>
        <begin position="10"/>
        <end position="394"/>
    </location>
</feature>
<evidence type="ECO:0000259" key="9">
    <source>
        <dbReference type="PROSITE" id="PS50850"/>
    </source>
</evidence>
<proteinExistence type="inferred from homology"/>